<dbReference type="InterPro" id="IPR000873">
    <property type="entry name" value="AMP-dep_synth/lig_dom"/>
</dbReference>
<proteinExistence type="inferred from homology"/>
<keyword evidence="5" id="KW-1185">Reference proteome</keyword>
<comment type="caution">
    <text evidence="4">The sequence shown here is derived from an EMBL/GenBank/DDBJ whole genome shotgun (WGS) entry which is preliminary data.</text>
</comment>
<protein>
    <submittedName>
        <fullName evidence="4">Feruloyl-CoA synthase</fullName>
    </submittedName>
</protein>
<dbReference type="RefSeq" id="WP_151542137.1">
    <property type="nucleotide sequence ID" value="NZ_WBMR01000067.1"/>
</dbReference>
<dbReference type="Gene3D" id="3.40.50.12780">
    <property type="entry name" value="N-terminal domain of ligase-like"/>
    <property type="match status" value="1"/>
</dbReference>
<organism evidence="4 5">
    <name type="scientific">Actinomadura montaniterrae</name>
    <dbReference type="NCBI Taxonomy" id="1803903"/>
    <lineage>
        <taxon>Bacteria</taxon>
        <taxon>Bacillati</taxon>
        <taxon>Actinomycetota</taxon>
        <taxon>Actinomycetes</taxon>
        <taxon>Streptosporangiales</taxon>
        <taxon>Thermomonosporaceae</taxon>
        <taxon>Actinomadura</taxon>
    </lineage>
</organism>
<name>A0A6L3VQP1_9ACTN</name>
<dbReference type="EMBL" id="WBMR01000067">
    <property type="protein sequence ID" value="KAB2378920.1"/>
    <property type="molecule type" value="Genomic_DNA"/>
</dbReference>
<sequence length="589" mass="62384">MELFGTPDTRAEHRPGGSIILTSGTPLGPVPENMAVPFREGARAHPDRLLVAERGGDAWRRVTWGEALRLVDGLAQALIDRNAAGRPVMILSGNSVEHLLLTLACFTVGSPAVPVSTAYSLLDPAFGKLRAMTALVKPAVVFADDPTAYADALDVVGAEALTGREELHGWASTTPTSAVAERTASVSSDTIAKILFTSGSTGLPKGVVNTHRMLCSNQTMLRQIWPFLAEEPPVMLDWLPWSHTFGGNHNLGLVLANGGSLYIDDGRPGPDPVKRTVRNLAEVRPTVYFNVPAGYASLLPHLESDREFAKAFFSRMRFVFFAAAALPQRVWDGTGKVAASVGAQATMTTSWGATETAPAATSAYYPSGRSDCIGVPLPGVSINLAPVGPKLEIRVKGPSVTPGYFDNPDKTREAFDDDGYYRTGDAVRLVDENDPGKGLVFDGRINEDFKLSSGTWVSVGTLRSALLSACDGLLADAVLTGHDRDCIGALVWLNQAKAQTLAGGGTPAETAAVRNALAGALRQLNGDGVGSSRRIARILILEEAASLAHGEITDKGYINQRAVLDRRAKLVELLHADPTAPAVIVPASS</sequence>
<dbReference type="PANTHER" id="PTHR43201">
    <property type="entry name" value="ACYL-COA SYNTHETASE"/>
    <property type="match status" value="1"/>
</dbReference>
<reference evidence="4 5" key="1">
    <citation type="submission" date="2019-09" db="EMBL/GenBank/DDBJ databases">
        <title>Actinomadura physcomitrii sp. nov., a novel actinomycete isolated from moss [Physcomitrium sphaericum (Ludw) Fuernr].</title>
        <authorList>
            <person name="Liu C."/>
            <person name="Zhuang X."/>
        </authorList>
    </citation>
    <scope>NUCLEOTIDE SEQUENCE [LARGE SCALE GENOMIC DNA]</scope>
    <source>
        <strain evidence="4 5">CYP1-1B</strain>
    </source>
</reference>
<dbReference type="Pfam" id="PF00501">
    <property type="entry name" value="AMP-binding"/>
    <property type="match status" value="1"/>
</dbReference>
<dbReference type="GO" id="GO:0006631">
    <property type="term" value="P:fatty acid metabolic process"/>
    <property type="evidence" value="ECO:0007669"/>
    <property type="project" value="TreeGrafter"/>
</dbReference>
<evidence type="ECO:0000259" key="3">
    <source>
        <dbReference type="Pfam" id="PF00501"/>
    </source>
</evidence>
<dbReference type="AlphaFoldDB" id="A0A6L3VQP1"/>
<gene>
    <name evidence="4" type="ORF">F9B16_22775</name>
</gene>
<evidence type="ECO:0000313" key="5">
    <source>
        <dbReference type="Proteomes" id="UP000483004"/>
    </source>
</evidence>
<dbReference type="PROSITE" id="PS00455">
    <property type="entry name" value="AMP_BINDING"/>
    <property type="match status" value="1"/>
</dbReference>
<dbReference type="OrthoDB" id="9803968at2"/>
<evidence type="ECO:0000256" key="1">
    <source>
        <dbReference type="ARBA" id="ARBA00006432"/>
    </source>
</evidence>
<dbReference type="InterPro" id="IPR042099">
    <property type="entry name" value="ANL_N_sf"/>
</dbReference>
<dbReference type="SUPFAM" id="SSF56801">
    <property type="entry name" value="Acetyl-CoA synthetase-like"/>
    <property type="match status" value="1"/>
</dbReference>
<dbReference type="Proteomes" id="UP000483004">
    <property type="component" value="Unassembled WGS sequence"/>
</dbReference>
<dbReference type="GO" id="GO:0031956">
    <property type="term" value="F:medium-chain fatty acid-CoA ligase activity"/>
    <property type="evidence" value="ECO:0007669"/>
    <property type="project" value="TreeGrafter"/>
</dbReference>
<accession>A0A6L3VQP1</accession>
<evidence type="ECO:0000256" key="2">
    <source>
        <dbReference type="SAM" id="MobiDB-lite"/>
    </source>
</evidence>
<dbReference type="InterPro" id="IPR020845">
    <property type="entry name" value="AMP-binding_CS"/>
</dbReference>
<evidence type="ECO:0000313" key="4">
    <source>
        <dbReference type="EMBL" id="KAB2378920.1"/>
    </source>
</evidence>
<dbReference type="PANTHER" id="PTHR43201:SF8">
    <property type="entry name" value="ACYL-COA SYNTHETASE FAMILY MEMBER 3"/>
    <property type="match status" value="1"/>
</dbReference>
<comment type="similarity">
    <text evidence="1">Belongs to the ATP-dependent AMP-binding enzyme family.</text>
</comment>
<feature type="domain" description="AMP-dependent synthetase/ligase" evidence="3">
    <location>
        <begin position="38"/>
        <end position="405"/>
    </location>
</feature>
<feature type="region of interest" description="Disordered" evidence="2">
    <location>
        <begin position="1"/>
        <end position="24"/>
    </location>
</feature>